<evidence type="ECO:0000313" key="6">
    <source>
        <dbReference type="EMBL" id="RZB69883.1"/>
    </source>
</evidence>
<dbReference type="Gene3D" id="1.20.1280.170">
    <property type="entry name" value="Exocyst complex component Exo70"/>
    <property type="match status" value="1"/>
</dbReference>
<dbReference type="AlphaFoldDB" id="A0A445H8E6"/>
<dbReference type="Pfam" id="PF03081">
    <property type="entry name" value="Exo70_C"/>
    <property type="match status" value="1"/>
</dbReference>
<evidence type="ECO:0000259" key="5">
    <source>
        <dbReference type="Pfam" id="PF03081"/>
    </source>
</evidence>
<protein>
    <recommendedName>
        <fullName evidence="3">Exocyst subunit Exo70 family protein</fullName>
    </recommendedName>
</protein>
<proteinExistence type="inferred from homology"/>
<dbReference type="InterPro" id="IPR016159">
    <property type="entry name" value="Cullin_repeat-like_dom_sf"/>
</dbReference>
<organism evidence="6 7">
    <name type="scientific">Glycine soja</name>
    <name type="common">Wild soybean</name>
    <dbReference type="NCBI Taxonomy" id="3848"/>
    <lineage>
        <taxon>Eukaryota</taxon>
        <taxon>Viridiplantae</taxon>
        <taxon>Streptophyta</taxon>
        <taxon>Embryophyta</taxon>
        <taxon>Tracheophyta</taxon>
        <taxon>Spermatophyta</taxon>
        <taxon>Magnoliopsida</taxon>
        <taxon>eudicotyledons</taxon>
        <taxon>Gunneridae</taxon>
        <taxon>Pentapetalae</taxon>
        <taxon>rosids</taxon>
        <taxon>fabids</taxon>
        <taxon>Fabales</taxon>
        <taxon>Fabaceae</taxon>
        <taxon>Papilionoideae</taxon>
        <taxon>50 kb inversion clade</taxon>
        <taxon>NPAAA clade</taxon>
        <taxon>indigoferoid/millettioid clade</taxon>
        <taxon>Phaseoleae</taxon>
        <taxon>Glycine</taxon>
        <taxon>Glycine subgen. Soja</taxon>
    </lineage>
</organism>
<keyword evidence="4" id="KW-0812">Transmembrane</keyword>
<keyword evidence="2 3" id="KW-0813">Transport</keyword>
<dbReference type="GO" id="GO:0015031">
    <property type="term" value="P:protein transport"/>
    <property type="evidence" value="ECO:0007669"/>
    <property type="project" value="UniProtKB-KW"/>
</dbReference>
<comment type="similarity">
    <text evidence="1 3">Belongs to the EXO70 family.</text>
</comment>
<feature type="transmembrane region" description="Helical" evidence="4">
    <location>
        <begin position="182"/>
        <end position="203"/>
    </location>
</feature>
<comment type="function">
    <text evidence="3">Component of the exocyst complex.</text>
</comment>
<keyword evidence="3" id="KW-0268">Exocytosis</keyword>
<gene>
    <name evidence="6" type="ORF">D0Y65_039281</name>
</gene>
<sequence>MNNRRFIEQEEKLNRLGPIFGNDWHKKKKTQQNSNKILNSIREAHEKIVDFLMLDINDSELNVAAELMNDRLHWFNEHFDETCNIQLAWSVCDEELREQIVKSIENVLLPAYGNFFEKFQEFLGKHVYEYIKYGMFEIQDRLNILFLVRKQMSLMPEEKESLHKVGYSVDVGVSIALNHDNFLAVLLFSLPPLFLAFLLRALAYHHFCSNISKALQQTWLKFKFG</sequence>
<keyword evidence="4" id="KW-0472">Membrane</keyword>
<keyword evidence="4" id="KW-1133">Transmembrane helix</keyword>
<dbReference type="PANTHER" id="PTHR12542:SF180">
    <property type="entry name" value="EXOCYST SUBUNIT EXO70 FAMILY PROTEIN"/>
    <property type="match status" value="1"/>
</dbReference>
<dbReference type="InterPro" id="IPR004140">
    <property type="entry name" value="Exo70"/>
</dbReference>
<reference evidence="6 7" key="1">
    <citation type="submission" date="2018-09" db="EMBL/GenBank/DDBJ databases">
        <title>A high-quality reference genome of wild soybean provides a powerful tool to mine soybean genomes.</title>
        <authorList>
            <person name="Xie M."/>
            <person name="Chung C.Y.L."/>
            <person name="Li M.-W."/>
            <person name="Wong F.-L."/>
            <person name="Chan T.-F."/>
            <person name="Lam H.-M."/>
        </authorList>
    </citation>
    <scope>NUCLEOTIDE SEQUENCE [LARGE SCALE GENOMIC DNA]</scope>
    <source>
        <strain evidence="7">cv. W05</strain>
        <tissue evidence="6">Hypocotyl of etiolated seedlings</tissue>
    </source>
</reference>
<dbReference type="GO" id="GO:0005546">
    <property type="term" value="F:phosphatidylinositol-4,5-bisphosphate binding"/>
    <property type="evidence" value="ECO:0007669"/>
    <property type="project" value="InterPro"/>
</dbReference>
<evidence type="ECO:0000256" key="4">
    <source>
        <dbReference type="SAM" id="Phobius"/>
    </source>
</evidence>
<keyword evidence="7" id="KW-1185">Reference proteome</keyword>
<keyword evidence="3" id="KW-0653">Protein transport</keyword>
<name>A0A445H8E6_GLYSO</name>
<evidence type="ECO:0000256" key="2">
    <source>
        <dbReference type="ARBA" id="ARBA00022448"/>
    </source>
</evidence>
<dbReference type="PANTHER" id="PTHR12542">
    <property type="entry name" value="EXOCYST COMPLEX PROTEIN EXO70"/>
    <property type="match status" value="1"/>
</dbReference>
<dbReference type="GO" id="GO:0006887">
    <property type="term" value="P:exocytosis"/>
    <property type="evidence" value="ECO:0007669"/>
    <property type="project" value="UniProtKB-KW"/>
</dbReference>
<accession>A0A445H8E6</accession>
<dbReference type="SUPFAM" id="SSF74788">
    <property type="entry name" value="Cullin repeat-like"/>
    <property type="match status" value="1"/>
</dbReference>
<dbReference type="Proteomes" id="UP000289340">
    <property type="component" value="Chromosome 14"/>
</dbReference>
<dbReference type="GO" id="GO:0000145">
    <property type="term" value="C:exocyst"/>
    <property type="evidence" value="ECO:0007669"/>
    <property type="project" value="InterPro"/>
</dbReference>
<dbReference type="EMBL" id="QZWG01000014">
    <property type="protein sequence ID" value="RZB69883.1"/>
    <property type="molecule type" value="Genomic_DNA"/>
</dbReference>
<feature type="domain" description="Exocyst complex subunit Exo70 C-terminal" evidence="5">
    <location>
        <begin position="1"/>
        <end position="143"/>
    </location>
</feature>
<evidence type="ECO:0000256" key="3">
    <source>
        <dbReference type="RuleBase" id="RU365026"/>
    </source>
</evidence>
<dbReference type="InterPro" id="IPR046364">
    <property type="entry name" value="Exo70_C"/>
</dbReference>
<evidence type="ECO:0000313" key="7">
    <source>
        <dbReference type="Proteomes" id="UP000289340"/>
    </source>
</evidence>
<comment type="caution">
    <text evidence="6">The sequence shown here is derived from an EMBL/GenBank/DDBJ whole genome shotgun (WGS) entry which is preliminary data.</text>
</comment>
<evidence type="ECO:0000256" key="1">
    <source>
        <dbReference type="ARBA" id="ARBA00006756"/>
    </source>
</evidence>